<sequence length="49" mass="4896">MAESVSLPATDTSAVVVGVQVVDIPPLSSPFGGPSTVLRALDERVAVCG</sequence>
<reference evidence="1" key="2">
    <citation type="submission" date="2020-09" db="EMBL/GenBank/DDBJ databases">
        <authorList>
            <person name="Sun Q."/>
            <person name="Ohkuma M."/>
        </authorList>
    </citation>
    <scope>NUCLEOTIDE SEQUENCE</scope>
    <source>
        <strain evidence="1">JCM 1480</strain>
    </source>
</reference>
<dbReference type="EMBL" id="BMOI01000008">
    <property type="protein sequence ID" value="GGL02715.1"/>
    <property type="molecule type" value="Genomic_DNA"/>
</dbReference>
<dbReference type="Proteomes" id="UP000648535">
    <property type="component" value="Unassembled WGS sequence"/>
</dbReference>
<accession>A0A8H9L0S8</accession>
<proteinExistence type="predicted"/>
<gene>
    <name evidence="1" type="ORF">GCM10009769_21030</name>
</gene>
<reference evidence="1" key="1">
    <citation type="journal article" date="2014" name="Int. J. Syst. Evol. Microbiol.">
        <title>Complete genome sequence of Corynebacterium casei LMG S-19264T (=DSM 44701T), isolated from a smear-ripened cheese.</title>
        <authorList>
            <consortium name="US DOE Joint Genome Institute (JGI-PGF)"/>
            <person name="Walter F."/>
            <person name="Albersmeier A."/>
            <person name="Kalinowski J."/>
            <person name="Ruckert C."/>
        </authorList>
    </citation>
    <scope>NUCLEOTIDE SEQUENCE</scope>
    <source>
        <strain evidence="1">JCM 1480</strain>
    </source>
</reference>
<dbReference type="AlphaFoldDB" id="A0A8H9L0S8"/>
<organism evidence="1 2">
    <name type="scientific">Curtobacterium luteum</name>
    <dbReference type="NCBI Taxonomy" id="33881"/>
    <lineage>
        <taxon>Bacteria</taxon>
        <taxon>Bacillati</taxon>
        <taxon>Actinomycetota</taxon>
        <taxon>Actinomycetes</taxon>
        <taxon>Micrococcales</taxon>
        <taxon>Microbacteriaceae</taxon>
        <taxon>Curtobacterium</taxon>
    </lineage>
</organism>
<protein>
    <submittedName>
        <fullName evidence="1">Uncharacterized protein</fullName>
    </submittedName>
</protein>
<evidence type="ECO:0000313" key="2">
    <source>
        <dbReference type="Proteomes" id="UP000648535"/>
    </source>
</evidence>
<name>A0A8H9L0S8_9MICO</name>
<comment type="caution">
    <text evidence="1">The sequence shown here is derived from an EMBL/GenBank/DDBJ whole genome shotgun (WGS) entry which is preliminary data.</text>
</comment>
<evidence type="ECO:0000313" key="1">
    <source>
        <dbReference type="EMBL" id="GGL02715.1"/>
    </source>
</evidence>